<keyword evidence="1" id="KW-0175">Coiled coil</keyword>
<feature type="compositionally biased region" description="Polar residues" evidence="2">
    <location>
        <begin position="378"/>
        <end position="402"/>
    </location>
</feature>
<dbReference type="AlphaFoldDB" id="A0A6A6GXM6"/>
<feature type="region of interest" description="Disordered" evidence="2">
    <location>
        <begin position="502"/>
        <end position="587"/>
    </location>
</feature>
<feature type="coiled-coil region" evidence="1">
    <location>
        <begin position="156"/>
        <end position="183"/>
    </location>
</feature>
<dbReference type="SMART" id="SM00726">
    <property type="entry name" value="UIM"/>
    <property type="match status" value="3"/>
</dbReference>
<reference evidence="3" key="1">
    <citation type="journal article" date="2020" name="Stud. Mycol.">
        <title>101 Dothideomycetes genomes: a test case for predicting lifestyles and emergence of pathogens.</title>
        <authorList>
            <person name="Haridas S."/>
            <person name="Albert R."/>
            <person name="Binder M."/>
            <person name="Bloem J."/>
            <person name="Labutti K."/>
            <person name="Salamov A."/>
            <person name="Andreopoulos B."/>
            <person name="Baker S."/>
            <person name="Barry K."/>
            <person name="Bills G."/>
            <person name="Bluhm B."/>
            <person name="Cannon C."/>
            <person name="Castanera R."/>
            <person name="Culley D."/>
            <person name="Daum C."/>
            <person name="Ezra D."/>
            <person name="Gonzalez J."/>
            <person name="Henrissat B."/>
            <person name="Kuo A."/>
            <person name="Liang C."/>
            <person name="Lipzen A."/>
            <person name="Lutzoni F."/>
            <person name="Magnuson J."/>
            <person name="Mondo S."/>
            <person name="Nolan M."/>
            <person name="Ohm R."/>
            <person name="Pangilinan J."/>
            <person name="Park H.-J."/>
            <person name="Ramirez L."/>
            <person name="Alfaro M."/>
            <person name="Sun H."/>
            <person name="Tritt A."/>
            <person name="Yoshinaga Y."/>
            <person name="Zwiers L.-H."/>
            <person name="Turgeon B."/>
            <person name="Goodwin S."/>
            <person name="Spatafora J."/>
            <person name="Crous P."/>
            <person name="Grigoriev I."/>
        </authorList>
    </citation>
    <scope>NUCLEOTIDE SEQUENCE</scope>
    <source>
        <strain evidence="3">Tuck. ex Michener</strain>
    </source>
</reference>
<proteinExistence type="predicted"/>
<dbReference type="EMBL" id="ML991842">
    <property type="protein sequence ID" value="KAF2230369.1"/>
    <property type="molecule type" value="Genomic_DNA"/>
</dbReference>
<feature type="region of interest" description="Disordered" evidence="2">
    <location>
        <begin position="309"/>
        <end position="481"/>
    </location>
</feature>
<protein>
    <submittedName>
        <fullName evidence="3">Uncharacterized protein</fullName>
    </submittedName>
</protein>
<feature type="compositionally biased region" description="Basic and acidic residues" evidence="2">
    <location>
        <begin position="569"/>
        <end position="579"/>
    </location>
</feature>
<feature type="compositionally biased region" description="Basic and acidic residues" evidence="2">
    <location>
        <begin position="449"/>
        <end position="458"/>
    </location>
</feature>
<gene>
    <name evidence="3" type="ORF">EV356DRAFT_343705</name>
</gene>
<accession>A0A6A6GXM6</accession>
<feature type="compositionally biased region" description="Low complexity" evidence="2">
    <location>
        <begin position="503"/>
        <end position="514"/>
    </location>
</feature>
<sequence length="624" mass="69861">MLTTTSSVDCVLKSTYFQFLHLLYCANSIPQLICPIQPTRWWSPFVLGSFIFQSAQLIITIMCKQVIRLYPLCTPNQPEPPWHQTMDETAQCQDAVNNGGVPCEEFEEPQVLTIKNSRCPPCLLQDRQEHDAHAAWEQQAMKESEQLAAVHEQHMNQRDADLAREEEEQLERILKESEQMALQSPPPQAFVDDEEELRKALEVSMGTTEEDEQRRVAGGAEDDEEQLRKAIEVSIGTTQEDDQRRAARVGPKIFFVRHVKKICCGKIIKEQTNIEKDADSDGIPFLEEEDYMPCDGCVRRILAEQEEAQFGGSSTGAAIPPLRTGHLPPGFEAPLSPDSPLTASQPDTEALDLDPTGRGKGPRYPHNEPVPTLDTPVQHGSNFNQGFEPSETQTAEVNTHPLNSDPPGYVSLVDLSRPEIAPSPAYSSPAASPGVARPESFMPDEEDEEMRRPREHHAQMNGFPTIQRYQEESRPASPNTVMANQASEDAAREHLAAARADLRQNQQQQLQQQASSGTALRSRPAHDEEEEEEGEDSLGDLPGSMSRRHVSSGTPPPSSSFRRGGLRGPQDHDWNHDWLNEEGNSSHRLPSFMTLAMRLGLDCMCQEDRKNLFRQRSCEVRVVI</sequence>
<organism evidence="3 4">
    <name type="scientific">Viridothelium virens</name>
    <name type="common">Speckled blister lichen</name>
    <name type="synonym">Trypethelium virens</name>
    <dbReference type="NCBI Taxonomy" id="1048519"/>
    <lineage>
        <taxon>Eukaryota</taxon>
        <taxon>Fungi</taxon>
        <taxon>Dikarya</taxon>
        <taxon>Ascomycota</taxon>
        <taxon>Pezizomycotina</taxon>
        <taxon>Dothideomycetes</taxon>
        <taxon>Dothideomycetes incertae sedis</taxon>
        <taxon>Trypetheliales</taxon>
        <taxon>Trypetheliaceae</taxon>
        <taxon>Viridothelium</taxon>
    </lineage>
</organism>
<name>A0A6A6GXM6_VIRVR</name>
<keyword evidence="4" id="KW-1185">Reference proteome</keyword>
<dbReference type="Proteomes" id="UP000800092">
    <property type="component" value="Unassembled WGS sequence"/>
</dbReference>
<feature type="compositionally biased region" description="Low complexity" evidence="2">
    <location>
        <begin position="422"/>
        <end position="433"/>
    </location>
</feature>
<evidence type="ECO:0000256" key="1">
    <source>
        <dbReference type="SAM" id="Coils"/>
    </source>
</evidence>
<evidence type="ECO:0000313" key="4">
    <source>
        <dbReference type="Proteomes" id="UP000800092"/>
    </source>
</evidence>
<feature type="compositionally biased region" description="Acidic residues" evidence="2">
    <location>
        <begin position="527"/>
        <end position="538"/>
    </location>
</feature>
<dbReference type="PROSITE" id="PS50330">
    <property type="entry name" value="UIM"/>
    <property type="match status" value="1"/>
</dbReference>
<evidence type="ECO:0000256" key="2">
    <source>
        <dbReference type="SAM" id="MobiDB-lite"/>
    </source>
</evidence>
<feature type="region of interest" description="Disordered" evidence="2">
    <location>
        <begin position="204"/>
        <end position="223"/>
    </location>
</feature>
<dbReference type="InterPro" id="IPR003903">
    <property type="entry name" value="UIM_dom"/>
</dbReference>
<dbReference type="OrthoDB" id="10491875at2759"/>
<evidence type="ECO:0000313" key="3">
    <source>
        <dbReference type="EMBL" id="KAF2230369.1"/>
    </source>
</evidence>